<evidence type="ECO:0000313" key="1">
    <source>
        <dbReference type="EMBL" id="MBW72043.1"/>
    </source>
</evidence>
<accession>A0A2M4D397</accession>
<dbReference type="EMBL" id="GGFL01007865">
    <property type="protein sequence ID" value="MBW72043.1"/>
    <property type="molecule type" value="Transcribed_RNA"/>
</dbReference>
<dbReference type="AlphaFoldDB" id="A0A2M4D397"/>
<name>A0A2M4D397_ANODA</name>
<protein>
    <submittedName>
        <fullName evidence="1">Putative secreted protein</fullName>
    </submittedName>
</protein>
<reference evidence="1" key="1">
    <citation type="submission" date="2018-01" db="EMBL/GenBank/DDBJ databases">
        <title>An insight into the sialome of Amazonian anophelines.</title>
        <authorList>
            <person name="Ribeiro J.M."/>
            <person name="Scarpassa V."/>
            <person name="Calvo E."/>
        </authorList>
    </citation>
    <scope>NUCLEOTIDE SEQUENCE</scope>
</reference>
<sequence>MALRTVLISYGQVEAIFLAFSVHSAAATTATQFLRNPLITHCLPSVFCSLLPSEQFNRMDGNEEPATHRQAHIFAAAPAAAAAAAEAASVVFPHIWSIFLINLLLPTVVATMDGNRFHFCSLFSFSQGPRWACFWSAAEAAGTAGRDDASCRNGALCIILAQPAYIVLYRPQALRSRVSKRCFDFCSTIPTQAGGITFIWPAHRVESSCSFHAWISYKQRDLIFHHVGHICS</sequence>
<organism evidence="1">
    <name type="scientific">Anopheles darlingi</name>
    <name type="common">Mosquito</name>
    <dbReference type="NCBI Taxonomy" id="43151"/>
    <lineage>
        <taxon>Eukaryota</taxon>
        <taxon>Metazoa</taxon>
        <taxon>Ecdysozoa</taxon>
        <taxon>Arthropoda</taxon>
        <taxon>Hexapoda</taxon>
        <taxon>Insecta</taxon>
        <taxon>Pterygota</taxon>
        <taxon>Neoptera</taxon>
        <taxon>Endopterygota</taxon>
        <taxon>Diptera</taxon>
        <taxon>Nematocera</taxon>
        <taxon>Culicoidea</taxon>
        <taxon>Culicidae</taxon>
        <taxon>Anophelinae</taxon>
        <taxon>Anopheles</taxon>
    </lineage>
</organism>
<proteinExistence type="predicted"/>